<comment type="caution">
    <text evidence="2">The sequence shown here is derived from an EMBL/GenBank/DDBJ whole genome shotgun (WGS) entry which is preliminary data.</text>
</comment>
<dbReference type="PANTHER" id="PTHR47543">
    <property type="entry name" value="OS08G0169600 PROTEIN"/>
    <property type="match status" value="1"/>
</dbReference>
<dbReference type="Proteomes" id="UP001237642">
    <property type="component" value="Unassembled WGS sequence"/>
</dbReference>
<dbReference type="AlphaFoldDB" id="A0AAD8NE21"/>
<reference evidence="2" key="2">
    <citation type="submission" date="2023-05" db="EMBL/GenBank/DDBJ databases">
        <authorList>
            <person name="Schelkunov M.I."/>
        </authorList>
    </citation>
    <scope>NUCLEOTIDE SEQUENCE</scope>
    <source>
        <strain evidence="2">Hsosn_3</strain>
        <tissue evidence="2">Leaf</tissue>
    </source>
</reference>
<dbReference type="InterPro" id="IPR010684">
    <property type="entry name" value="RNA_pol_II_trans_fac_SIII_A"/>
</dbReference>
<sequence>MDRYMPDRNRKGMRTVPSLLDLCIQKAIDNVKYLGDVGGTDEQFLGQILPHCNAEQLKHIEDSTEGRDLTPLTDSLWKSFYERKFGERSFNSVVDKMRSKKVTFKWRQLYEAKLKDVEEAQQKSIMRMKQLYQNEDAQKKSRQVKLCTKVPPSSHKRNCYGGWGPGSIVGSSKSSLMKKSKVDFLNSPEVRNLTALRKNVVQKNDRPICIRKPGSYSSTGSTSQGSKPFQRR</sequence>
<proteinExistence type="predicted"/>
<gene>
    <name evidence="2" type="ORF">POM88_004456</name>
</gene>
<feature type="region of interest" description="Disordered" evidence="1">
    <location>
        <begin position="206"/>
        <end position="232"/>
    </location>
</feature>
<evidence type="ECO:0000256" key="1">
    <source>
        <dbReference type="SAM" id="MobiDB-lite"/>
    </source>
</evidence>
<dbReference type="EMBL" id="JAUIZM010000001">
    <property type="protein sequence ID" value="KAK1404851.1"/>
    <property type="molecule type" value="Genomic_DNA"/>
</dbReference>
<dbReference type="GO" id="GO:0006368">
    <property type="term" value="P:transcription elongation by RNA polymerase II"/>
    <property type="evidence" value="ECO:0007669"/>
    <property type="project" value="InterPro"/>
</dbReference>
<evidence type="ECO:0000313" key="3">
    <source>
        <dbReference type="Proteomes" id="UP001237642"/>
    </source>
</evidence>
<name>A0AAD8NE21_9APIA</name>
<evidence type="ECO:0000313" key="2">
    <source>
        <dbReference type="EMBL" id="KAK1404851.1"/>
    </source>
</evidence>
<reference evidence="2" key="1">
    <citation type="submission" date="2023-02" db="EMBL/GenBank/DDBJ databases">
        <title>Genome of toxic invasive species Heracleum sosnowskyi carries increased number of genes despite the absence of recent whole-genome duplications.</title>
        <authorList>
            <person name="Schelkunov M."/>
            <person name="Shtratnikova V."/>
            <person name="Makarenko M."/>
            <person name="Klepikova A."/>
            <person name="Omelchenko D."/>
            <person name="Novikova G."/>
            <person name="Obukhova E."/>
            <person name="Bogdanov V."/>
            <person name="Penin A."/>
            <person name="Logacheva M."/>
        </authorList>
    </citation>
    <scope>NUCLEOTIDE SEQUENCE</scope>
    <source>
        <strain evidence="2">Hsosn_3</strain>
        <tissue evidence="2">Leaf</tissue>
    </source>
</reference>
<dbReference type="PANTHER" id="PTHR47543:SF2">
    <property type="entry name" value="RNA POLYMERASE II TRANSCRIPTION FACTOR SIII SUBUNIT A"/>
    <property type="match status" value="1"/>
</dbReference>
<protein>
    <submittedName>
        <fullName evidence="2">RNA polymerase II transcription factor SIII, subunit A</fullName>
    </submittedName>
</protein>
<dbReference type="Pfam" id="PF06881">
    <property type="entry name" value="Elongin_A"/>
    <property type="match status" value="1"/>
</dbReference>
<keyword evidence="3" id="KW-1185">Reference proteome</keyword>
<organism evidence="2 3">
    <name type="scientific">Heracleum sosnowskyi</name>
    <dbReference type="NCBI Taxonomy" id="360622"/>
    <lineage>
        <taxon>Eukaryota</taxon>
        <taxon>Viridiplantae</taxon>
        <taxon>Streptophyta</taxon>
        <taxon>Embryophyta</taxon>
        <taxon>Tracheophyta</taxon>
        <taxon>Spermatophyta</taxon>
        <taxon>Magnoliopsida</taxon>
        <taxon>eudicotyledons</taxon>
        <taxon>Gunneridae</taxon>
        <taxon>Pentapetalae</taxon>
        <taxon>asterids</taxon>
        <taxon>campanulids</taxon>
        <taxon>Apiales</taxon>
        <taxon>Apiaceae</taxon>
        <taxon>Apioideae</taxon>
        <taxon>apioid superclade</taxon>
        <taxon>Tordylieae</taxon>
        <taxon>Tordyliinae</taxon>
        <taxon>Heracleum</taxon>
    </lineage>
</organism>
<dbReference type="GO" id="GO:0070449">
    <property type="term" value="C:elongin complex"/>
    <property type="evidence" value="ECO:0007669"/>
    <property type="project" value="InterPro"/>
</dbReference>
<feature type="compositionally biased region" description="Low complexity" evidence="1">
    <location>
        <begin position="214"/>
        <end position="226"/>
    </location>
</feature>
<dbReference type="Gene3D" id="6.10.250.3180">
    <property type="match status" value="1"/>
</dbReference>
<accession>A0AAD8NE21</accession>